<feature type="transmembrane region" description="Helical" evidence="8">
    <location>
        <begin position="48"/>
        <end position="75"/>
    </location>
</feature>
<feature type="active site" description="Nucleophile" evidence="6">
    <location>
        <position position="459"/>
    </location>
</feature>
<evidence type="ECO:0000256" key="4">
    <source>
        <dbReference type="ARBA" id="ARBA00023180"/>
    </source>
</evidence>
<dbReference type="GO" id="GO:0036374">
    <property type="term" value="F:glutathione hydrolase activity"/>
    <property type="evidence" value="ECO:0007669"/>
    <property type="project" value="InterPro"/>
</dbReference>
<keyword evidence="5" id="KW-0012">Acyltransferase</keyword>
<evidence type="ECO:0008006" key="11">
    <source>
        <dbReference type="Google" id="ProtNLM"/>
    </source>
</evidence>
<dbReference type="InterPro" id="IPR029055">
    <property type="entry name" value="Ntn_hydrolases_N"/>
</dbReference>
<dbReference type="PRINTS" id="PR01210">
    <property type="entry name" value="GGTRANSPTASE"/>
</dbReference>
<keyword evidence="1" id="KW-0645">Protease</keyword>
<dbReference type="Proteomes" id="UP000218231">
    <property type="component" value="Unassembled WGS sequence"/>
</dbReference>
<dbReference type="Gene3D" id="3.60.20.40">
    <property type="match status" value="1"/>
</dbReference>
<dbReference type="InterPro" id="IPR043137">
    <property type="entry name" value="GGT_ssub_C"/>
</dbReference>
<dbReference type="InterPro" id="IPR000101">
    <property type="entry name" value="GGT_peptidase"/>
</dbReference>
<dbReference type="EMBL" id="LIAE01010632">
    <property type="protein sequence ID" value="PAV57590.1"/>
    <property type="molecule type" value="Genomic_DNA"/>
</dbReference>
<reference evidence="9 10" key="1">
    <citation type="journal article" date="2017" name="Curr. Biol.">
        <title>Genome architecture and evolution of a unichromosomal asexual nematode.</title>
        <authorList>
            <person name="Fradin H."/>
            <person name="Zegar C."/>
            <person name="Gutwein M."/>
            <person name="Lucas J."/>
            <person name="Kovtun M."/>
            <person name="Corcoran D."/>
            <person name="Baugh L.R."/>
            <person name="Kiontke K."/>
            <person name="Gunsalus K."/>
            <person name="Fitch D.H."/>
            <person name="Piano F."/>
        </authorList>
    </citation>
    <scope>NUCLEOTIDE SEQUENCE [LARGE SCALE GENOMIC DNA]</scope>
    <source>
        <strain evidence="9">PF1309</strain>
    </source>
</reference>
<dbReference type="OrthoDB" id="1081007at2759"/>
<keyword evidence="3" id="KW-0378">Hydrolase</keyword>
<keyword evidence="10" id="KW-1185">Reference proteome</keyword>
<name>A0A2A2J734_9BILA</name>
<feature type="binding site" evidence="7">
    <location>
        <position position="165"/>
    </location>
    <ligand>
        <name>L-glutamate</name>
        <dbReference type="ChEBI" id="CHEBI:29985"/>
    </ligand>
</feature>
<organism evidence="9 10">
    <name type="scientific">Diploscapter pachys</name>
    <dbReference type="NCBI Taxonomy" id="2018661"/>
    <lineage>
        <taxon>Eukaryota</taxon>
        <taxon>Metazoa</taxon>
        <taxon>Ecdysozoa</taxon>
        <taxon>Nematoda</taxon>
        <taxon>Chromadorea</taxon>
        <taxon>Rhabditida</taxon>
        <taxon>Rhabditina</taxon>
        <taxon>Rhabditomorpha</taxon>
        <taxon>Rhabditoidea</taxon>
        <taxon>Rhabditidae</taxon>
        <taxon>Diploscapter</taxon>
    </lineage>
</organism>
<dbReference type="GO" id="GO:0006751">
    <property type="term" value="P:glutathione catabolic process"/>
    <property type="evidence" value="ECO:0007669"/>
    <property type="project" value="InterPro"/>
</dbReference>
<evidence type="ECO:0000256" key="1">
    <source>
        <dbReference type="ARBA" id="ARBA00022670"/>
    </source>
</evidence>
<dbReference type="PANTHER" id="PTHR11686:SF69">
    <property type="entry name" value="GAMMA-GLUTAMYLTRANSPEPTIDASE 1"/>
    <property type="match status" value="1"/>
</dbReference>
<dbReference type="SUPFAM" id="SSF56235">
    <property type="entry name" value="N-terminal nucleophile aminohydrolases (Ntn hydrolases)"/>
    <property type="match status" value="1"/>
</dbReference>
<keyword evidence="8" id="KW-1133">Transmembrane helix</keyword>
<dbReference type="InterPro" id="IPR043138">
    <property type="entry name" value="GGT_lsub"/>
</dbReference>
<accession>A0A2A2J734</accession>
<evidence type="ECO:0000313" key="10">
    <source>
        <dbReference type="Proteomes" id="UP000218231"/>
    </source>
</evidence>
<comment type="caution">
    <text evidence="9">The sequence shown here is derived from an EMBL/GenBank/DDBJ whole genome shotgun (WGS) entry which is preliminary data.</text>
</comment>
<feature type="binding site" evidence="7">
    <location>
        <position position="552"/>
    </location>
    <ligand>
        <name>L-glutamate</name>
        <dbReference type="ChEBI" id="CHEBI:29985"/>
    </ligand>
</feature>
<keyword evidence="4" id="KW-0325">Glycoprotein</keyword>
<dbReference type="Gene3D" id="1.10.246.130">
    <property type="match status" value="1"/>
</dbReference>
<keyword evidence="8" id="KW-0472">Membrane</keyword>
<dbReference type="PANTHER" id="PTHR11686">
    <property type="entry name" value="GAMMA GLUTAMYL TRANSPEPTIDASE"/>
    <property type="match status" value="1"/>
</dbReference>
<keyword evidence="2" id="KW-0808">Transferase</keyword>
<evidence type="ECO:0000256" key="6">
    <source>
        <dbReference type="PIRSR" id="PIRSR600101-1"/>
    </source>
</evidence>
<dbReference type="GO" id="GO:0006508">
    <property type="term" value="P:proteolysis"/>
    <property type="evidence" value="ECO:0007669"/>
    <property type="project" value="UniProtKB-KW"/>
</dbReference>
<evidence type="ECO:0000313" key="9">
    <source>
        <dbReference type="EMBL" id="PAV57590.1"/>
    </source>
</evidence>
<dbReference type="STRING" id="2018661.A0A2A2J734"/>
<evidence type="ECO:0000256" key="2">
    <source>
        <dbReference type="ARBA" id="ARBA00022679"/>
    </source>
</evidence>
<dbReference type="AlphaFoldDB" id="A0A2A2J734"/>
<evidence type="ECO:0000256" key="3">
    <source>
        <dbReference type="ARBA" id="ARBA00022801"/>
    </source>
</evidence>
<dbReference type="GO" id="GO:0005886">
    <property type="term" value="C:plasma membrane"/>
    <property type="evidence" value="ECO:0007669"/>
    <property type="project" value="TreeGrafter"/>
</dbReference>
<protein>
    <recommendedName>
        <fullName evidence="11">Gamma-glutamyltransferase</fullName>
    </recommendedName>
</protein>
<dbReference type="Pfam" id="PF01019">
    <property type="entry name" value="G_glu_transpept"/>
    <property type="match status" value="1"/>
</dbReference>
<feature type="binding site" evidence="7">
    <location>
        <begin position="529"/>
        <end position="530"/>
    </location>
    <ligand>
        <name>L-glutamate</name>
        <dbReference type="ChEBI" id="CHEBI:29985"/>
    </ligand>
</feature>
<dbReference type="FunFam" id="1.10.246.130:FF:000005">
    <property type="entry name" value="Gamma-glutamyltranspeptidase 1, putative"/>
    <property type="match status" value="1"/>
</dbReference>
<feature type="binding site" evidence="7">
    <location>
        <position position="501"/>
    </location>
    <ligand>
        <name>L-glutamate</name>
        <dbReference type="ChEBI" id="CHEBI:29985"/>
    </ligand>
</feature>
<dbReference type="FunFam" id="3.60.20.40:FF:000006">
    <property type="entry name" value="Protein CBG05566"/>
    <property type="match status" value="1"/>
</dbReference>
<sequence>MSRVSWPRGLAVSKWPIFSHDNLPPEEGPYDDEHEPLIHEPPKVHRPAVWAIFSVICIFILAILTVTFAALYAHLLSDRSHLPKWPKPSLSPMGQYSKASVAADNEYCSEIGRNTLLHGGNAVDAAIAALFCIGVMDSLSSGLGGGHFMVFYNASTQECHVVDAREAAPIDSHKEMFRDRWIEAQVGWRAPAVPGELHGLWTEFKNFGSGKITWDRLIQPTIELLEEGFENSLTCLEVKILGFPTSHALSIALKKEEKYIMQEETMKDFINPQTGKVYERGEQITTRQNFLATLKKLQASKDPVQEFYNGSLARAFAQEFKQRGGVIKFEDFQNYKSIIYKPSEVITTKLRNDFVICGPPPPSAGAVAQALISIMDSYDYNRKSIDDVEQFYHHFLEASKFAYAFRSWLGDPKFIHNATEIARNITRQEWADMIRSKITEETHPDEYYGGKFVNNDHGTTHISVVDAFGNAVAVTSTIDLYMGARVASPSTGIVWNDQMDDFSLPGRPNFFNFPPSPANFIEPGKRPMSSMSPLIVRNTKTGKLYVFGGAGGSMIISSVAGAALQSLKLGATIKQAIDSPRLHNQLEPNCTQYEKSFPVEYVSRLQARGHMFCETPSIAVVTGIVKEKEGKIYANSDFRKGEESSPAGY</sequence>
<evidence type="ECO:0000256" key="5">
    <source>
        <dbReference type="ARBA" id="ARBA00023315"/>
    </source>
</evidence>
<proteinExistence type="predicted"/>
<gene>
    <name evidence="9" type="ORF">WR25_03439</name>
</gene>
<dbReference type="GO" id="GO:0016746">
    <property type="term" value="F:acyltransferase activity"/>
    <property type="evidence" value="ECO:0007669"/>
    <property type="project" value="UniProtKB-KW"/>
</dbReference>
<evidence type="ECO:0000256" key="7">
    <source>
        <dbReference type="PIRSR" id="PIRSR600101-2"/>
    </source>
</evidence>
<evidence type="ECO:0000256" key="8">
    <source>
        <dbReference type="SAM" id="Phobius"/>
    </source>
</evidence>
<keyword evidence="8" id="KW-0812">Transmembrane</keyword>